<evidence type="ECO:0000256" key="1">
    <source>
        <dbReference type="ARBA" id="ARBA00001033"/>
    </source>
</evidence>
<evidence type="ECO:0000256" key="7">
    <source>
        <dbReference type="ARBA" id="ARBA00022842"/>
    </source>
</evidence>
<keyword evidence="6" id="KW-0804">Transcription</keyword>
<dbReference type="GO" id="GO:0008934">
    <property type="term" value="F:inositol monophosphate 1-phosphatase activity"/>
    <property type="evidence" value="ECO:0007669"/>
    <property type="project" value="InterPro"/>
</dbReference>
<evidence type="ECO:0000256" key="9">
    <source>
        <dbReference type="RuleBase" id="RU364068"/>
    </source>
</evidence>
<reference evidence="10 13" key="1">
    <citation type="submission" date="2016-06" db="EMBL/GenBank/DDBJ databases">
        <authorList>
            <person name="Kjaerup R.B."/>
            <person name="Dalgaard T.S."/>
            <person name="Juul-Madsen H.R."/>
        </authorList>
    </citation>
    <scope>NUCLEOTIDE SEQUENCE [LARGE SCALE GENOMIC DNA]</scope>
    <source>
        <strain evidence="10 13">CECT 5115</strain>
    </source>
</reference>
<dbReference type="Pfam" id="PF00459">
    <property type="entry name" value="Inositol_P"/>
    <property type="match status" value="1"/>
</dbReference>
<dbReference type="AlphaFoldDB" id="A0A1C3JPX8"/>
<dbReference type="InterPro" id="IPR033942">
    <property type="entry name" value="IMPase"/>
</dbReference>
<dbReference type="RefSeq" id="WP_067033569.1">
    <property type="nucleotide sequence ID" value="NZ_FLRA01000008.1"/>
</dbReference>
<keyword evidence="12" id="KW-1185">Reference proteome</keyword>
<proteinExistence type="inferred from homology"/>
<evidence type="ECO:0000313" key="13">
    <source>
        <dbReference type="Proteomes" id="UP000092871"/>
    </source>
</evidence>
<keyword evidence="4 8" id="KW-0479">Metal-binding</keyword>
<dbReference type="Gene3D" id="3.40.190.80">
    <property type="match status" value="1"/>
</dbReference>
<comment type="cofactor">
    <cofactor evidence="2 8 9">
        <name>Mg(2+)</name>
        <dbReference type="ChEBI" id="CHEBI:18420"/>
    </cofactor>
</comment>
<dbReference type="GO" id="GO:0007165">
    <property type="term" value="P:signal transduction"/>
    <property type="evidence" value="ECO:0007669"/>
    <property type="project" value="TreeGrafter"/>
</dbReference>
<protein>
    <recommendedName>
        <fullName evidence="9">Inositol-1-monophosphatase</fullName>
        <ecNumber evidence="9">3.1.3.25</ecNumber>
    </recommendedName>
</protein>
<comment type="similarity">
    <text evidence="3 9">Belongs to the inositol monophosphatase superfamily.</text>
</comment>
<dbReference type="PANTHER" id="PTHR20854">
    <property type="entry name" value="INOSITOL MONOPHOSPHATASE"/>
    <property type="match status" value="1"/>
</dbReference>
<evidence type="ECO:0000256" key="3">
    <source>
        <dbReference type="ARBA" id="ARBA00009759"/>
    </source>
</evidence>
<dbReference type="PRINTS" id="PR00377">
    <property type="entry name" value="IMPHPHTASES"/>
</dbReference>
<dbReference type="SUPFAM" id="SSF56655">
    <property type="entry name" value="Carbohydrate phosphatase"/>
    <property type="match status" value="1"/>
</dbReference>
<keyword evidence="7 8" id="KW-0460">Magnesium</keyword>
<dbReference type="PANTHER" id="PTHR20854:SF4">
    <property type="entry name" value="INOSITOL-1-MONOPHOSPHATASE-RELATED"/>
    <property type="match status" value="1"/>
</dbReference>
<comment type="catalytic activity">
    <reaction evidence="1 9">
        <text>a myo-inositol phosphate + H2O = myo-inositol + phosphate</text>
        <dbReference type="Rhea" id="RHEA:24056"/>
        <dbReference type="ChEBI" id="CHEBI:15377"/>
        <dbReference type="ChEBI" id="CHEBI:17268"/>
        <dbReference type="ChEBI" id="CHEBI:43474"/>
        <dbReference type="ChEBI" id="CHEBI:84139"/>
        <dbReference type="EC" id="3.1.3.25"/>
    </reaction>
</comment>
<dbReference type="GO" id="GO:0006020">
    <property type="term" value="P:inositol metabolic process"/>
    <property type="evidence" value="ECO:0007669"/>
    <property type="project" value="TreeGrafter"/>
</dbReference>
<feature type="binding site" evidence="8">
    <location>
        <position position="94"/>
    </location>
    <ligand>
        <name>Mg(2+)</name>
        <dbReference type="ChEBI" id="CHEBI:18420"/>
        <label>1</label>
        <note>catalytic</note>
    </ligand>
</feature>
<evidence type="ECO:0000256" key="2">
    <source>
        <dbReference type="ARBA" id="ARBA00001946"/>
    </source>
</evidence>
<dbReference type="PROSITE" id="PS00630">
    <property type="entry name" value="IMP_2"/>
    <property type="match status" value="1"/>
</dbReference>
<keyword evidence="5 9" id="KW-0378">Hydrolase</keyword>
<name>A0A1C3JPX8_9GAMM</name>
<reference evidence="11 12" key="2">
    <citation type="submission" date="2016-06" db="EMBL/GenBank/DDBJ databases">
        <authorList>
            <person name="Rodrigo-Torres L."/>
            <person name="Arahal D.R."/>
        </authorList>
    </citation>
    <scope>NUCLEOTIDE SEQUENCE [LARGE SCALE GENOMIC DNA]</scope>
    <source>
        <strain evidence="11 12">CECT 5116</strain>
    </source>
</reference>
<dbReference type="GO" id="GO:0031564">
    <property type="term" value="P:transcription antitermination"/>
    <property type="evidence" value="ECO:0007669"/>
    <property type="project" value="UniProtKB-KW"/>
</dbReference>
<evidence type="ECO:0000256" key="5">
    <source>
        <dbReference type="ARBA" id="ARBA00022801"/>
    </source>
</evidence>
<evidence type="ECO:0000313" key="10">
    <source>
        <dbReference type="EMBL" id="SBT17165.1"/>
    </source>
</evidence>
<evidence type="ECO:0000256" key="6">
    <source>
        <dbReference type="ARBA" id="ARBA00022814"/>
    </source>
</evidence>
<dbReference type="CDD" id="cd01639">
    <property type="entry name" value="IMPase"/>
    <property type="match status" value="1"/>
</dbReference>
<dbReference type="InterPro" id="IPR020550">
    <property type="entry name" value="Inositol_monophosphatase_CS"/>
</dbReference>
<keyword evidence="6" id="KW-0889">Transcription antitermination</keyword>
<dbReference type="InterPro" id="IPR000760">
    <property type="entry name" value="Inositol_monophosphatase-like"/>
</dbReference>
<dbReference type="OrthoDB" id="9785695at2"/>
<feature type="binding site" evidence="8">
    <location>
        <position position="93"/>
    </location>
    <ligand>
        <name>Mg(2+)</name>
        <dbReference type="ChEBI" id="CHEBI:18420"/>
        <label>2</label>
    </ligand>
</feature>
<dbReference type="FunFam" id="3.30.540.10:FF:000003">
    <property type="entry name" value="Inositol-1-monophosphatase"/>
    <property type="match status" value="1"/>
</dbReference>
<dbReference type="GO" id="GO:0046872">
    <property type="term" value="F:metal ion binding"/>
    <property type="evidence" value="ECO:0007669"/>
    <property type="project" value="UniProtKB-KW"/>
</dbReference>
<dbReference type="Proteomes" id="UP000092840">
    <property type="component" value="Unassembled WGS sequence"/>
</dbReference>
<evidence type="ECO:0000313" key="11">
    <source>
        <dbReference type="EMBL" id="SBT19500.1"/>
    </source>
</evidence>
<feature type="binding site" evidence="8">
    <location>
        <position position="71"/>
    </location>
    <ligand>
        <name>Mg(2+)</name>
        <dbReference type="ChEBI" id="CHEBI:18420"/>
        <label>1</label>
        <note>catalytic</note>
    </ligand>
</feature>
<feature type="binding site" evidence="8">
    <location>
        <position position="217"/>
    </location>
    <ligand>
        <name>Mg(2+)</name>
        <dbReference type="ChEBI" id="CHEBI:18420"/>
        <label>1</label>
        <note>catalytic</note>
    </ligand>
</feature>
<sequence>MDEVTVDEWLSYAKSWATHAGAMIQEARNLADFSEQYKSEHELVTSTDLAVDDYLCRQIKQTFPDHLILSEESSPDLALVQKSDVPVWVIDPIDGTINFAQGLLYVAVSIAVLYQGERWVGVVHAPFLNQTFSAIKGQGAWLNGEEIHVSKRSDIRNAIVATGFPYDKIALPQLMHSLSSVLASCQDIRRNGSAALDLCAVASGVIDAYYETVKPWDMAAGALIANEAGALVGSYTPQNDSWPSAINGHCLLVAPPDLYHSLLDILQLSKI</sequence>
<dbReference type="EC" id="3.1.3.25" evidence="9"/>
<dbReference type="Gene3D" id="3.30.540.10">
    <property type="entry name" value="Fructose-1,6-Bisphosphatase, subunit A, domain 1"/>
    <property type="match status" value="1"/>
</dbReference>
<feature type="binding site" evidence="8">
    <location>
        <position position="91"/>
    </location>
    <ligand>
        <name>Mg(2+)</name>
        <dbReference type="ChEBI" id="CHEBI:18420"/>
        <label>1</label>
        <note>catalytic</note>
    </ligand>
</feature>
<evidence type="ECO:0000313" key="12">
    <source>
        <dbReference type="Proteomes" id="UP000092840"/>
    </source>
</evidence>
<keyword evidence="6" id="KW-0805">Transcription regulation</keyword>
<evidence type="ECO:0000256" key="8">
    <source>
        <dbReference type="PIRSR" id="PIRSR600760-2"/>
    </source>
</evidence>
<organism evidence="10 13">
    <name type="scientific">Marinomonas gallaica</name>
    <dbReference type="NCBI Taxonomy" id="1806667"/>
    <lineage>
        <taxon>Bacteria</taxon>
        <taxon>Pseudomonadati</taxon>
        <taxon>Pseudomonadota</taxon>
        <taxon>Gammaproteobacteria</taxon>
        <taxon>Oceanospirillales</taxon>
        <taxon>Oceanospirillaceae</taxon>
        <taxon>Marinomonas</taxon>
    </lineage>
</organism>
<accession>A0A1C3JPX8</accession>
<dbReference type="EMBL" id="FLRB01000001">
    <property type="protein sequence ID" value="SBT19500.1"/>
    <property type="molecule type" value="Genomic_DNA"/>
</dbReference>
<gene>
    <name evidence="10" type="primary">suhB_2</name>
    <name evidence="11" type="synonym">suhB_1</name>
    <name evidence="10" type="ORF">MGA5115_01267</name>
    <name evidence="11" type="ORF">MGA5116_00066</name>
</gene>
<dbReference type="EMBL" id="FLRA01000008">
    <property type="protein sequence ID" value="SBT17165.1"/>
    <property type="molecule type" value="Genomic_DNA"/>
</dbReference>
<dbReference type="Proteomes" id="UP000092871">
    <property type="component" value="Unassembled WGS sequence"/>
</dbReference>
<dbReference type="GO" id="GO:0046854">
    <property type="term" value="P:phosphatidylinositol phosphate biosynthetic process"/>
    <property type="evidence" value="ECO:0007669"/>
    <property type="project" value="InterPro"/>
</dbReference>
<evidence type="ECO:0000256" key="4">
    <source>
        <dbReference type="ARBA" id="ARBA00022723"/>
    </source>
</evidence>